<dbReference type="PANTHER" id="PTHR24185">
    <property type="entry name" value="CALCIUM-INDEPENDENT PHOSPHOLIPASE A2-GAMMA"/>
    <property type="match status" value="1"/>
</dbReference>
<evidence type="ECO:0000256" key="4">
    <source>
        <dbReference type="PROSITE-ProRule" id="PRU01161"/>
    </source>
</evidence>
<dbReference type="Pfam" id="PF01734">
    <property type="entry name" value="Patatin"/>
    <property type="match status" value="1"/>
</dbReference>
<reference evidence="6 7" key="1">
    <citation type="submission" date="2019-10" db="EMBL/GenBank/DDBJ databases">
        <authorList>
            <person name="Palmer J.M."/>
        </authorList>
    </citation>
    <scope>NUCLEOTIDE SEQUENCE [LARGE SCALE GENOMIC DNA]</scope>
    <source>
        <strain evidence="6 7">TWF694</strain>
    </source>
</reference>
<evidence type="ECO:0000313" key="7">
    <source>
        <dbReference type="Proteomes" id="UP001365542"/>
    </source>
</evidence>
<feature type="domain" description="PNPLA" evidence="5">
    <location>
        <begin position="235"/>
        <end position="431"/>
    </location>
</feature>
<dbReference type="Gene3D" id="3.40.1090.10">
    <property type="entry name" value="Cytosolic phospholipase A2 catalytic domain"/>
    <property type="match status" value="1"/>
</dbReference>
<feature type="short sequence motif" description="GXGXXG" evidence="4">
    <location>
        <begin position="239"/>
        <end position="244"/>
    </location>
</feature>
<gene>
    <name evidence="6" type="ORF">TWF694_003026</name>
</gene>
<keyword evidence="1 4" id="KW-0378">Hydrolase</keyword>
<evidence type="ECO:0000313" key="6">
    <source>
        <dbReference type="EMBL" id="KAK6531861.1"/>
    </source>
</evidence>
<protein>
    <recommendedName>
        <fullName evidence="5">PNPLA domain-containing protein</fullName>
    </recommendedName>
</protein>
<feature type="short sequence motif" description="DGA/G" evidence="4">
    <location>
        <begin position="418"/>
        <end position="420"/>
    </location>
</feature>
<dbReference type="PANTHER" id="PTHR24185:SF1">
    <property type="entry name" value="CALCIUM-INDEPENDENT PHOSPHOLIPASE A2-GAMMA"/>
    <property type="match status" value="1"/>
</dbReference>
<organism evidence="6 7">
    <name type="scientific">Orbilia ellipsospora</name>
    <dbReference type="NCBI Taxonomy" id="2528407"/>
    <lineage>
        <taxon>Eukaryota</taxon>
        <taxon>Fungi</taxon>
        <taxon>Dikarya</taxon>
        <taxon>Ascomycota</taxon>
        <taxon>Pezizomycotina</taxon>
        <taxon>Orbiliomycetes</taxon>
        <taxon>Orbiliales</taxon>
        <taxon>Orbiliaceae</taxon>
        <taxon>Orbilia</taxon>
    </lineage>
</organism>
<evidence type="ECO:0000256" key="3">
    <source>
        <dbReference type="ARBA" id="ARBA00023098"/>
    </source>
</evidence>
<keyword evidence="2 4" id="KW-0442">Lipid degradation</keyword>
<dbReference type="GO" id="GO:0046486">
    <property type="term" value="P:glycerolipid metabolic process"/>
    <property type="evidence" value="ECO:0007669"/>
    <property type="project" value="UniProtKB-ARBA"/>
</dbReference>
<evidence type="ECO:0000256" key="2">
    <source>
        <dbReference type="ARBA" id="ARBA00022963"/>
    </source>
</evidence>
<keyword evidence="7" id="KW-1185">Reference proteome</keyword>
<dbReference type="SUPFAM" id="SSF52151">
    <property type="entry name" value="FabD/lysophospholipase-like"/>
    <property type="match status" value="1"/>
</dbReference>
<dbReference type="PROSITE" id="PS51635">
    <property type="entry name" value="PNPLA"/>
    <property type="match status" value="1"/>
</dbReference>
<dbReference type="Proteomes" id="UP001365542">
    <property type="component" value="Unassembled WGS sequence"/>
</dbReference>
<dbReference type="InterPro" id="IPR002641">
    <property type="entry name" value="PNPLA_dom"/>
</dbReference>
<dbReference type="AlphaFoldDB" id="A0AAV9X0J0"/>
<feature type="active site" description="Proton acceptor" evidence="4">
    <location>
        <position position="418"/>
    </location>
</feature>
<evidence type="ECO:0000256" key="1">
    <source>
        <dbReference type="ARBA" id="ARBA00022801"/>
    </source>
</evidence>
<evidence type="ECO:0000259" key="5">
    <source>
        <dbReference type="PROSITE" id="PS51635"/>
    </source>
</evidence>
<accession>A0AAV9X0J0</accession>
<dbReference type="GO" id="GO:0016020">
    <property type="term" value="C:membrane"/>
    <property type="evidence" value="ECO:0007669"/>
    <property type="project" value="TreeGrafter"/>
</dbReference>
<dbReference type="CDD" id="cd07216">
    <property type="entry name" value="Pat17_PNPLA8_PNPLA9_like3"/>
    <property type="match status" value="1"/>
</dbReference>
<comment type="caution">
    <text evidence="6">The sequence shown here is derived from an EMBL/GenBank/DDBJ whole genome shotgun (WGS) entry which is preliminary data.</text>
</comment>
<dbReference type="GO" id="GO:0047499">
    <property type="term" value="F:calcium-independent phospholipase A2 activity"/>
    <property type="evidence" value="ECO:0007669"/>
    <property type="project" value="TreeGrafter"/>
</dbReference>
<dbReference type="EMBL" id="JAVHJO010000012">
    <property type="protein sequence ID" value="KAK6531861.1"/>
    <property type="molecule type" value="Genomic_DNA"/>
</dbReference>
<dbReference type="InterPro" id="IPR016035">
    <property type="entry name" value="Acyl_Trfase/lysoPLipase"/>
</dbReference>
<dbReference type="GO" id="GO:0016042">
    <property type="term" value="P:lipid catabolic process"/>
    <property type="evidence" value="ECO:0007669"/>
    <property type="project" value="UniProtKB-UniRule"/>
</dbReference>
<name>A0AAV9X0J0_9PEZI</name>
<proteinExistence type="predicted"/>
<sequence length="576" mass="64610">MSVGYITARIWIAKLKSQAIENGRYKVKAAQEVHDNADENPAITRSTVWFKSPALDPVTIRRLDHIQLYAESHDQGFCDNPDLGNWTWFELAIYEDDQAEFPRSKGGVDLIWRSHYNAFSTNEFKWCEGELFEEKHDLIRCLEDGNVIGVRLCSRFSGWKIHARNGYLVFKIGSETLNRPPPPKYSKMVTNLNVIQDVLNEVNVKSEAVFKPSISEGLYRADAFSTAEEPPLRVLALDGGGVRGLMSLKILKAVFEHGNITKKPCEVFDMIGGTSTGGFIAIMLGRLRMSIDECIQRYEKVMGKVFPDGTWKTSSLVWNGHIYPEGPLEEAIKEIVKEKLGSADAKLIDDSENACKIFVMAVREDKGNNRAPVFFRSYVNRENASEFPEVKIWEAARATSAAPSYFKPFKLGDHNLVDGGLGANNPIGWLWTEMLAVFGPARPTNCFLSIGTGRAKNQSLPEPGKLLKAKHTLEALASIATNTEITHILFRTLINAFAPKTIAKKYWRLNFGKHIGDWDEKGGIWEGWATERHYDDWKDPGGLDDVKALEALEPIVKKCIADMESDFKECGAALQN</sequence>
<feature type="short sequence motif" description="GXSXG" evidence="4">
    <location>
        <begin position="273"/>
        <end position="277"/>
    </location>
</feature>
<dbReference type="GO" id="GO:0019369">
    <property type="term" value="P:arachidonate metabolic process"/>
    <property type="evidence" value="ECO:0007669"/>
    <property type="project" value="TreeGrafter"/>
</dbReference>
<keyword evidence="3 4" id="KW-0443">Lipid metabolism</keyword>
<feature type="active site" description="Nucleophile" evidence="4">
    <location>
        <position position="275"/>
    </location>
</feature>